<comment type="caution">
    <text evidence="2">The sequence shown here is derived from an EMBL/GenBank/DDBJ whole genome shotgun (WGS) entry which is preliminary data.</text>
</comment>
<dbReference type="EMBL" id="JAVDUU010000004">
    <property type="protein sequence ID" value="MDR6943953.1"/>
    <property type="molecule type" value="Genomic_DNA"/>
</dbReference>
<dbReference type="CDD" id="cd06257">
    <property type="entry name" value="DnaJ"/>
    <property type="match status" value="1"/>
</dbReference>
<dbReference type="SMART" id="SM00271">
    <property type="entry name" value="DnaJ"/>
    <property type="match status" value="1"/>
</dbReference>
<dbReference type="RefSeq" id="WP_310099130.1">
    <property type="nucleotide sequence ID" value="NZ_JAVDUU010000004.1"/>
</dbReference>
<dbReference type="PANTHER" id="PTHR43948:SF10">
    <property type="entry name" value="MRJ, ISOFORM E"/>
    <property type="match status" value="1"/>
</dbReference>
<keyword evidence="3" id="KW-1185">Reference proteome</keyword>
<dbReference type="PANTHER" id="PTHR43948">
    <property type="entry name" value="DNAJ HOMOLOG SUBFAMILY B"/>
    <property type="match status" value="1"/>
</dbReference>
<reference evidence="2 3" key="1">
    <citation type="submission" date="2023-07" db="EMBL/GenBank/DDBJ databases">
        <title>Sorghum-associated microbial communities from plants grown in Nebraska, USA.</title>
        <authorList>
            <person name="Schachtman D."/>
        </authorList>
    </citation>
    <scope>NUCLEOTIDE SEQUENCE [LARGE SCALE GENOMIC DNA]</scope>
    <source>
        <strain evidence="2 3">3262</strain>
    </source>
</reference>
<dbReference type="SUPFAM" id="SSF46565">
    <property type="entry name" value="Chaperone J-domain"/>
    <property type="match status" value="1"/>
</dbReference>
<proteinExistence type="predicted"/>
<dbReference type="InterPro" id="IPR036869">
    <property type="entry name" value="J_dom_sf"/>
</dbReference>
<protein>
    <submittedName>
        <fullName evidence="2">Curved DNA-binding protein CbpA</fullName>
    </submittedName>
</protein>
<dbReference type="Pfam" id="PF13619">
    <property type="entry name" value="KTSC"/>
    <property type="match status" value="1"/>
</dbReference>
<gene>
    <name evidence="2" type="ORF">J2W55_003813</name>
</gene>
<keyword evidence="2" id="KW-0238">DNA-binding</keyword>
<dbReference type="Proteomes" id="UP001247620">
    <property type="component" value="Unassembled WGS sequence"/>
</dbReference>
<evidence type="ECO:0000259" key="1">
    <source>
        <dbReference type="PROSITE" id="PS50076"/>
    </source>
</evidence>
<name>A0ABU1TEX3_9SPHI</name>
<evidence type="ECO:0000313" key="2">
    <source>
        <dbReference type="EMBL" id="MDR6943953.1"/>
    </source>
</evidence>
<dbReference type="PROSITE" id="PS50076">
    <property type="entry name" value="DNAJ_2"/>
    <property type="match status" value="1"/>
</dbReference>
<dbReference type="InterPro" id="IPR025309">
    <property type="entry name" value="KTSC_dom"/>
</dbReference>
<dbReference type="Gene3D" id="1.10.287.110">
    <property type="entry name" value="DnaJ domain"/>
    <property type="match status" value="1"/>
</dbReference>
<dbReference type="InterPro" id="IPR001623">
    <property type="entry name" value="DnaJ_domain"/>
</dbReference>
<dbReference type="PRINTS" id="PR00625">
    <property type="entry name" value="JDOMAIN"/>
</dbReference>
<evidence type="ECO:0000313" key="3">
    <source>
        <dbReference type="Proteomes" id="UP001247620"/>
    </source>
</evidence>
<feature type="domain" description="J" evidence="1">
    <location>
        <begin position="6"/>
        <end position="78"/>
    </location>
</feature>
<sequence>MKKIVDYRKLLGVNEAAELQELKTVYRSLMKTWHPDKFQDSAESKLEAEEKSKTIIEAYHFLVSIAPETRDQSFAEYTITTTTSSIADFEYQSQVLKIAFADGNTYEYFDVPKAVYIKLINADSPGRFARRHIYNNYVYRSINKLAATA</sequence>
<accession>A0ABU1TEX3</accession>
<organism evidence="2 3">
    <name type="scientific">Mucilaginibacter pocheonensis</name>
    <dbReference type="NCBI Taxonomy" id="398050"/>
    <lineage>
        <taxon>Bacteria</taxon>
        <taxon>Pseudomonadati</taxon>
        <taxon>Bacteroidota</taxon>
        <taxon>Sphingobacteriia</taxon>
        <taxon>Sphingobacteriales</taxon>
        <taxon>Sphingobacteriaceae</taxon>
        <taxon>Mucilaginibacter</taxon>
    </lineage>
</organism>
<dbReference type="Pfam" id="PF00226">
    <property type="entry name" value="DnaJ"/>
    <property type="match status" value="1"/>
</dbReference>
<dbReference type="GO" id="GO:0003677">
    <property type="term" value="F:DNA binding"/>
    <property type="evidence" value="ECO:0007669"/>
    <property type="project" value="UniProtKB-KW"/>
</dbReference>